<feature type="compositionally biased region" description="Low complexity" evidence="7">
    <location>
        <begin position="14"/>
        <end position="36"/>
    </location>
</feature>
<evidence type="ECO:0000256" key="5">
    <source>
        <dbReference type="ARBA" id="ARBA00031706"/>
    </source>
</evidence>
<protein>
    <recommendedName>
        <fullName evidence="5">General transcription factor TFIIB</fullName>
    </recommendedName>
</protein>
<proteinExistence type="inferred from homology"/>
<evidence type="ECO:0000256" key="7">
    <source>
        <dbReference type="SAM" id="MobiDB-lite"/>
    </source>
</evidence>
<evidence type="ECO:0000313" key="10">
    <source>
        <dbReference type="Proteomes" id="UP000224006"/>
    </source>
</evidence>
<dbReference type="GO" id="GO:0070897">
    <property type="term" value="P:transcription preinitiation complex assembly"/>
    <property type="evidence" value="ECO:0007669"/>
    <property type="project" value="InterPro"/>
</dbReference>
<keyword evidence="9" id="KW-0396">Initiation factor</keyword>
<dbReference type="STRING" id="94643.A0A2A9M9A6"/>
<keyword evidence="6" id="KW-0479">Metal-binding</keyword>
<reference evidence="9 10" key="1">
    <citation type="submission" date="2017-09" db="EMBL/GenBank/DDBJ databases">
        <title>Genome sequencing of Besnoitia besnoiti strain Bb-Ger1.</title>
        <authorList>
            <person name="Schares G."/>
            <person name="Venepally P."/>
            <person name="Lorenzi H.A."/>
        </authorList>
    </citation>
    <scope>NUCLEOTIDE SEQUENCE [LARGE SCALE GENOMIC DNA]</scope>
    <source>
        <strain evidence="9 10">Bb-Ger1</strain>
    </source>
</reference>
<dbReference type="RefSeq" id="XP_029215969.1">
    <property type="nucleotide sequence ID" value="XM_029360610.1"/>
</dbReference>
<dbReference type="InterPro" id="IPR000812">
    <property type="entry name" value="TFIIB"/>
</dbReference>
<feature type="region of interest" description="Disordered" evidence="7">
    <location>
        <begin position="92"/>
        <end position="115"/>
    </location>
</feature>
<sequence length="480" mass="50149">MSALPPAKRLAACAGSLPSSSSLPTDASSASLAPTPVGGTPTTSFCPATASVSFSSSSSVSAGAYAGPVVSFHQPSRTAPVLLPGKSSSSASSAASASLPATPPRGLPFAPSAAPSHAPRFTVYASTRQAKTCPYCGPSRNGAQTIVFDSSSGDQLCRECGLIVEEKVLSEEQEWRNFSAEAASSSRGGADRNRVGDALDSWLEDGGIGTTMLVASGGGPLAGKAASSAKRLQQLHEATTAGLGSGAGSGDRQLKVAFNYIRLIGEAFALRDNVLERAKEITKDLMQDGVQLRTRSNATTMLAIIYLACREAGITRTVKELVVYDRAISEKELGKAINRIKKLLPQRGGVSSAESATQLLPRYCSRLQLSMHVADVAEHVAKRATQVIISSHRPNSVAAAAIWLVVQLLNASANPNLPKASEIASVTGAGEHTLRSIYKDMLDVAEHLLPREFQPTVEGGLDGLRSRNSSRKRKANEIPS</sequence>
<dbReference type="Pfam" id="PF00382">
    <property type="entry name" value="TFIIB"/>
    <property type="match status" value="2"/>
</dbReference>
<dbReference type="AlphaFoldDB" id="A0A2A9M9A6"/>
<dbReference type="PRINTS" id="PR00685">
    <property type="entry name" value="TIFACTORIIB"/>
</dbReference>
<dbReference type="Gene3D" id="1.10.472.170">
    <property type="match status" value="1"/>
</dbReference>
<comment type="caution">
    <text evidence="9">The sequence shown here is derived from an EMBL/GenBank/DDBJ whole genome shotgun (WGS) entry which is preliminary data.</text>
</comment>
<comment type="similarity">
    <text evidence="1">Belongs to the TFIIB family.</text>
</comment>
<evidence type="ECO:0000256" key="4">
    <source>
        <dbReference type="ARBA" id="ARBA00023163"/>
    </source>
</evidence>
<keyword evidence="9" id="KW-0648">Protein biosynthesis</keyword>
<dbReference type="GO" id="GO:0017025">
    <property type="term" value="F:TBP-class protein binding"/>
    <property type="evidence" value="ECO:0007669"/>
    <property type="project" value="InterPro"/>
</dbReference>
<dbReference type="PANTHER" id="PTHR11618">
    <property type="entry name" value="TRANSCRIPTION INITIATION FACTOR IIB-RELATED"/>
    <property type="match status" value="1"/>
</dbReference>
<dbReference type="Proteomes" id="UP000224006">
    <property type="component" value="Chromosome XI"/>
</dbReference>
<evidence type="ECO:0000256" key="3">
    <source>
        <dbReference type="ARBA" id="ARBA00023015"/>
    </source>
</evidence>
<dbReference type="KEGG" id="bbes:BESB_019010"/>
<evidence type="ECO:0000256" key="6">
    <source>
        <dbReference type="PROSITE-ProRule" id="PRU00469"/>
    </source>
</evidence>
<dbReference type="GeneID" id="40306962"/>
<dbReference type="InterPro" id="IPR013763">
    <property type="entry name" value="Cyclin-like_dom"/>
</dbReference>
<keyword evidence="3" id="KW-0805">Transcription regulation</keyword>
<dbReference type="Gene3D" id="1.10.472.10">
    <property type="entry name" value="Cyclin-like"/>
    <property type="match status" value="1"/>
</dbReference>
<dbReference type="VEuPathDB" id="ToxoDB:BESB_019010"/>
<dbReference type="PROSITE" id="PS51134">
    <property type="entry name" value="ZF_TFIIB"/>
    <property type="match status" value="1"/>
</dbReference>
<dbReference type="GO" id="GO:0097550">
    <property type="term" value="C:transcription preinitiation complex"/>
    <property type="evidence" value="ECO:0007669"/>
    <property type="project" value="TreeGrafter"/>
</dbReference>
<dbReference type="SUPFAM" id="SSF57783">
    <property type="entry name" value="Zinc beta-ribbon"/>
    <property type="match status" value="1"/>
</dbReference>
<dbReference type="GO" id="GO:0003743">
    <property type="term" value="F:translation initiation factor activity"/>
    <property type="evidence" value="ECO:0007669"/>
    <property type="project" value="UniProtKB-KW"/>
</dbReference>
<dbReference type="InterPro" id="IPR036915">
    <property type="entry name" value="Cyclin-like_sf"/>
</dbReference>
<keyword evidence="6" id="KW-0863">Zinc-finger</keyword>
<evidence type="ECO:0000256" key="2">
    <source>
        <dbReference type="ARBA" id="ARBA00022737"/>
    </source>
</evidence>
<dbReference type="InterPro" id="IPR013137">
    <property type="entry name" value="Znf_TFIIB"/>
</dbReference>
<organism evidence="9 10">
    <name type="scientific">Besnoitia besnoiti</name>
    <name type="common">Apicomplexan protozoan</name>
    <dbReference type="NCBI Taxonomy" id="94643"/>
    <lineage>
        <taxon>Eukaryota</taxon>
        <taxon>Sar</taxon>
        <taxon>Alveolata</taxon>
        <taxon>Apicomplexa</taxon>
        <taxon>Conoidasida</taxon>
        <taxon>Coccidia</taxon>
        <taxon>Eucoccidiorida</taxon>
        <taxon>Eimeriorina</taxon>
        <taxon>Sarcocystidae</taxon>
        <taxon>Besnoitia</taxon>
    </lineage>
</organism>
<evidence type="ECO:0000259" key="8">
    <source>
        <dbReference type="PROSITE" id="PS51134"/>
    </source>
</evidence>
<dbReference type="SMART" id="SM00385">
    <property type="entry name" value="CYCLIN"/>
    <property type="match status" value="2"/>
</dbReference>
<dbReference type="PANTHER" id="PTHR11618:SF13">
    <property type="entry name" value="TRANSCRIPTION INITIATION FACTOR IIB"/>
    <property type="match status" value="1"/>
</dbReference>
<keyword evidence="2" id="KW-0677">Repeat</keyword>
<dbReference type="GO" id="GO:0005634">
    <property type="term" value="C:nucleus"/>
    <property type="evidence" value="ECO:0007669"/>
    <property type="project" value="TreeGrafter"/>
</dbReference>
<keyword evidence="6" id="KW-0862">Zinc</keyword>
<dbReference type="InterPro" id="IPR013150">
    <property type="entry name" value="TFIIB_cyclin"/>
</dbReference>
<dbReference type="EMBL" id="NWUJ01000012">
    <property type="protein sequence ID" value="PFH31960.1"/>
    <property type="molecule type" value="Genomic_DNA"/>
</dbReference>
<accession>A0A2A9M9A6</accession>
<keyword evidence="4" id="KW-0804">Transcription</keyword>
<dbReference type="SUPFAM" id="SSF47954">
    <property type="entry name" value="Cyclin-like"/>
    <property type="match status" value="2"/>
</dbReference>
<feature type="region of interest" description="Disordered" evidence="7">
    <location>
        <begin position="14"/>
        <end position="38"/>
    </location>
</feature>
<dbReference type="Pfam" id="PF08271">
    <property type="entry name" value="Zn_Ribbon_TF"/>
    <property type="match status" value="1"/>
</dbReference>
<dbReference type="GO" id="GO:0008270">
    <property type="term" value="F:zinc ion binding"/>
    <property type="evidence" value="ECO:0007669"/>
    <property type="project" value="UniProtKB-KW"/>
</dbReference>
<dbReference type="OrthoDB" id="25790at2759"/>
<evidence type="ECO:0000256" key="1">
    <source>
        <dbReference type="ARBA" id="ARBA00010857"/>
    </source>
</evidence>
<gene>
    <name evidence="9" type="ORF">BESB_019010</name>
</gene>
<evidence type="ECO:0000313" key="9">
    <source>
        <dbReference type="EMBL" id="PFH31960.1"/>
    </source>
</evidence>
<keyword evidence="10" id="KW-1185">Reference proteome</keyword>
<feature type="region of interest" description="Disordered" evidence="7">
    <location>
        <begin position="459"/>
        <end position="480"/>
    </location>
</feature>
<feature type="domain" description="TFIIB-type" evidence="8">
    <location>
        <begin position="129"/>
        <end position="165"/>
    </location>
</feature>
<name>A0A2A9M9A6_BESBE</name>